<reference evidence="10" key="1">
    <citation type="submission" date="2023-07" db="EMBL/GenBank/DDBJ databases">
        <authorList>
            <person name="Haufschild T."/>
            <person name="Kallscheuer N."/>
            <person name="Hammer J."/>
            <person name="Kohn T."/>
            <person name="Kabuu M."/>
            <person name="Jogler M."/>
            <person name="Wohfarth N."/>
            <person name="Heuer A."/>
            <person name="Rohde M."/>
            <person name="van Teeseling M.C.F."/>
            <person name="Jogler C."/>
        </authorList>
    </citation>
    <scope>NUCLEOTIDE SEQUENCE</scope>
    <source>
        <strain evidence="10">Strain 138</strain>
        <strain evidence="11">Strain 318</strain>
    </source>
</reference>
<evidence type="ECO:0000256" key="4">
    <source>
        <dbReference type="ARBA" id="ARBA00022723"/>
    </source>
</evidence>
<comment type="subunit">
    <text evidence="1 8">Homodimer.</text>
</comment>
<feature type="binding site" evidence="8">
    <location>
        <position position="63"/>
    </location>
    <ligand>
        <name>Zn(2+)</name>
        <dbReference type="ChEBI" id="CHEBI:29105"/>
        <label>2</label>
        <note>catalytic</note>
    </ligand>
</feature>
<feature type="binding site" evidence="8">
    <location>
        <position position="61"/>
    </location>
    <ligand>
        <name>Zn(2+)</name>
        <dbReference type="ChEBI" id="CHEBI:29105"/>
        <label>1</label>
        <note>catalytic</note>
    </ligand>
</feature>
<evidence type="ECO:0000256" key="7">
    <source>
        <dbReference type="ARBA" id="ARBA00022833"/>
    </source>
</evidence>
<feature type="active site" description="Proton acceptor" evidence="8">
    <location>
        <position position="63"/>
    </location>
</feature>
<keyword evidence="2 8" id="KW-0819">tRNA processing</keyword>
<comment type="cofactor">
    <cofactor evidence="8">
        <name>Zn(2+)</name>
        <dbReference type="ChEBI" id="CHEBI:29105"/>
    </cofactor>
    <text evidence="8">Binds 2 Zn(2+) ions.</text>
</comment>
<evidence type="ECO:0000256" key="2">
    <source>
        <dbReference type="ARBA" id="ARBA00022694"/>
    </source>
</evidence>
<dbReference type="EMBL" id="CP130612">
    <property type="protein sequence ID" value="WKW13187.1"/>
    <property type="molecule type" value="Genomic_DNA"/>
</dbReference>
<comment type="catalytic activity">
    <reaction evidence="8">
        <text>Endonucleolytic cleavage of RNA, removing extra 3' nucleotides from tRNA precursor, generating 3' termini of tRNAs. A 3'-hydroxy group is left at the tRNA terminus and a 5'-phosphoryl group is left at the trailer molecule.</text>
        <dbReference type="EC" id="3.1.26.11"/>
    </reaction>
</comment>
<sequence length="308" mass="33946">MHLTFLGTSASRPTVERGLSSIALARDGETLMFDCGEGTQRQMMRYGVGFTLEDIFFTHFHTDHFLGALGLLKTLALQLREQPLRIWGPKGAQALFKRAEGLGNEKLTFPLTVTDLEHGAVVRRKDYEIRAFDVEHRKGAALGFALVEDIRRGRFDPDHARALGIPEGPLWGRIHKGETITLDDGRRIAPSELVGPERPGRRVVITGDTRPCAATIEHAVGADLLVHEATFGDEEAARAMETMHSTAREAATVAKMAGVKRLALTHFSARYSRDPSDLGREAREVFTGEVILAKDGMELEVPFPDQAP</sequence>
<dbReference type="AlphaFoldDB" id="A0AA49JWN6"/>
<keyword evidence="7 8" id="KW-0862">Zinc</keyword>
<evidence type="ECO:0000256" key="3">
    <source>
        <dbReference type="ARBA" id="ARBA00022722"/>
    </source>
</evidence>
<dbReference type="RefSeq" id="WP_367886048.1">
    <property type="nucleotide sequence ID" value="NZ_CP130612.1"/>
</dbReference>
<gene>
    <name evidence="8 10" type="primary">rnz</name>
    <name evidence="10" type="ORF">Strain138_002504</name>
    <name evidence="11" type="ORF">Strain318_002504</name>
</gene>
<keyword evidence="3 8" id="KW-0540">Nuclease</keyword>
<dbReference type="EC" id="3.1.26.11" evidence="8"/>
<accession>A0AA49Q8T1</accession>
<name>A0AA49JWN6_9BACT</name>
<evidence type="ECO:0000313" key="12">
    <source>
        <dbReference type="Proteomes" id="UP001229955"/>
    </source>
</evidence>
<accession>A0AA49JWN6</accession>
<keyword evidence="5 8" id="KW-0255">Endonuclease</keyword>
<keyword evidence="4 8" id="KW-0479">Metal-binding</keyword>
<evidence type="ECO:0000256" key="6">
    <source>
        <dbReference type="ARBA" id="ARBA00022801"/>
    </source>
</evidence>
<dbReference type="InterPro" id="IPR013471">
    <property type="entry name" value="RNase_Z/BN"/>
</dbReference>
<organism evidence="10">
    <name type="scientific">Pseudogemmatithrix spongiicola</name>
    <dbReference type="NCBI Taxonomy" id="3062599"/>
    <lineage>
        <taxon>Bacteria</taxon>
        <taxon>Pseudomonadati</taxon>
        <taxon>Gemmatimonadota</taxon>
        <taxon>Gemmatimonadia</taxon>
        <taxon>Gemmatimonadales</taxon>
        <taxon>Gemmatimonadaceae</taxon>
        <taxon>Pseudogemmatithrix</taxon>
    </lineage>
</organism>
<dbReference type="Pfam" id="PF23023">
    <property type="entry name" value="Anti-Pycsar_Apyc1"/>
    <property type="match status" value="1"/>
</dbReference>
<evidence type="ECO:0000256" key="8">
    <source>
        <dbReference type="HAMAP-Rule" id="MF_01818"/>
    </source>
</evidence>
<dbReference type="Gene3D" id="3.60.15.10">
    <property type="entry name" value="Ribonuclease Z/Hydroxyacylglutathione hydrolase-like"/>
    <property type="match status" value="1"/>
</dbReference>
<dbReference type="PANTHER" id="PTHR46018:SF2">
    <property type="entry name" value="ZINC PHOSPHODIESTERASE ELAC PROTEIN 1"/>
    <property type="match status" value="1"/>
</dbReference>
<dbReference type="SUPFAM" id="SSF56281">
    <property type="entry name" value="Metallo-hydrolase/oxidoreductase"/>
    <property type="match status" value="1"/>
</dbReference>
<dbReference type="PANTHER" id="PTHR46018">
    <property type="entry name" value="ZINC PHOSPHODIESTERASE ELAC PROTEIN 1"/>
    <property type="match status" value="1"/>
</dbReference>
<dbReference type="InterPro" id="IPR036866">
    <property type="entry name" value="RibonucZ/Hydroxyglut_hydro"/>
</dbReference>
<dbReference type="NCBIfam" id="NF000801">
    <property type="entry name" value="PRK00055.1-3"/>
    <property type="match status" value="1"/>
</dbReference>
<feature type="binding site" evidence="8">
    <location>
        <position position="208"/>
    </location>
    <ligand>
        <name>Zn(2+)</name>
        <dbReference type="ChEBI" id="CHEBI:29105"/>
        <label>2</label>
        <note>catalytic</note>
    </ligand>
</feature>
<evidence type="ECO:0000256" key="1">
    <source>
        <dbReference type="ARBA" id="ARBA00011738"/>
    </source>
</evidence>
<keyword evidence="6 8" id="KW-0378">Hydrolase</keyword>
<dbReference type="GO" id="GO:0042781">
    <property type="term" value="F:3'-tRNA processing endoribonuclease activity"/>
    <property type="evidence" value="ECO:0007669"/>
    <property type="project" value="UniProtKB-UniRule"/>
</dbReference>
<dbReference type="KEGG" id="pspc:Strain318_002504"/>
<dbReference type="GO" id="GO:0008270">
    <property type="term" value="F:zinc ion binding"/>
    <property type="evidence" value="ECO:0007669"/>
    <property type="project" value="UniProtKB-UniRule"/>
</dbReference>
<feature type="binding site" evidence="8">
    <location>
        <position position="136"/>
    </location>
    <ligand>
        <name>Zn(2+)</name>
        <dbReference type="ChEBI" id="CHEBI:29105"/>
        <label>1</label>
        <note>catalytic</note>
    </ligand>
</feature>
<comment type="similarity">
    <text evidence="8">Belongs to the RNase Z family.</text>
</comment>
<evidence type="ECO:0000313" key="11">
    <source>
        <dbReference type="EMBL" id="WKW16094.1"/>
    </source>
</evidence>
<feature type="binding site" evidence="8">
    <location>
        <position position="208"/>
    </location>
    <ligand>
        <name>Zn(2+)</name>
        <dbReference type="ChEBI" id="CHEBI:29105"/>
        <label>1</label>
        <note>catalytic</note>
    </ligand>
</feature>
<dbReference type="Pfam" id="PF12706">
    <property type="entry name" value="Lactamase_B_2"/>
    <property type="match status" value="1"/>
</dbReference>
<dbReference type="HAMAP" id="MF_01818">
    <property type="entry name" value="RNase_Z_BN"/>
    <property type="match status" value="1"/>
</dbReference>
<keyword evidence="12" id="KW-1185">Reference proteome</keyword>
<dbReference type="Proteomes" id="UP001229955">
    <property type="component" value="Chromosome"/>
</dbReference>
<dbReference type="InterPro" id="IPR001279">
    <property type="entry name" value="Metallo-B-lactamas"/>
</dbReference>
<comment type="function">
    <text evidence="8">Zinc phosphodiesterase, which displays some tRNA 3'-processing endonuclease activity. Probably involved in tRNA maturation, by removing a 3'-trailer from precursor tRNA.</text>
</comment>
<feature type="binding site" evidence="8">
    <location>
        <position position="64"/>
    </location>
    <ligand>
        <name>Zn(2+)</name>
        <dbReference type="ChEBI" id="CHEBI:29105"/>
        <label>2</label>
        <note>catalytic</note>
    </ligand>
</feature>
<feature type="domain" description="Metallo-beta-lactamase" evidence="9">
    <location>
        <begin position="198"/>
        <end position="267"/>
    </location>
</feature>
<dbReference type="EMBL" id="CP130613">
    <property type="protein sequence ID" value="WKW16094.1"/>
    <property type="molecule type" value="Genomic_DNA"/>
</dbReference>
<feature type="binding site" evidence="8">
    <location>
        <position position="59"/>
    </location>
    <ligand>
        <name>Zn(2+)</name>
        <dbReference type="ChEBI" id="CHEBI:29105"/>
        <label>1</label>
        <note>catalytic</note>
    </ligand>
</feature>
<protein>
    <recommendedName>
        <fullName evidence="8">Ribonuclease Z</fullName>
        <shortName evidence="8">RNase Z</shortName>
        <ecNumber evidence="8">3.1.26.11</ecNumber>
    </recommendedName>
    <alternativeName>
        <fullName evidence="8">tRNA 3 endonuclease</fullName>
    </alternativeName>
    <alternativeName>
        <fullName evidence="8">tRNase Z</fullName>
    </alternativeName>
</protein>
<dbReference type="NCBIfam" id="TIGR02651">
    <property type="entry name" value="RNase_Z"/>
    <property type="match status" value="1"/>
</dbReference>
<evidence type="ECO:0000313" key="10">
    <source>
        <dbReference type="EMBL" id="WKW13187.1"/>
    </source>
</evidence>
<dbReference type="CDD" id="cd07717">
    <property type="entry name" value="RNaseZ_ZiPD-like_MBL-fold"/>
    <property type="match status" value="1"/>
</dbReference>
<feature type="binding site" evidence="8">
    <location>
        <position position="266"/>
    </location>
    <ligand>
        <name>Zn(2+)</name>
        <dbReference type="ChEBI" id="CHEBI:29105"/>
        <label>2</label>
        <note>catalytic</note>
    </ligand>
</feature>
<proteinExistence type="inferred from homology"/>
<evidence type="ECO:0000259" key="9">
    <source>
        <dbReference type="Pfam" id="PF12706"/>
    </source>
</evidence>
<evidence type="ECO:0000256" key="5">
    <source>
        <dbReference type="ARBA" id="ARBA00022759"/>
    </source>
</evidence>